<dbReference type="InterPro" id="IPR037549">
    <property type="entry name" value="C19orf18"/>
</dbReference>
<protein>
    <recommendedName>
        <fullName evidence="6">Transmembrane protein</fullName>
    </recommendedName>
</protein>
<dbReference type="AlphaFoldDB" id="A0A7J7R9I6"/>
<accession>A0A7J7R9I6</accession>
<feature type="compositionally biased region" description="Low complexity" evidence="1">
    <location>
        <begin position="47"/>
        <end position="57"/>
    </location>
</feature>
<feature type="region of interest" description="Disordered" evidence="1">
    <location>
        <begin position="31"/>
        <end position="57"/>
    </location>
</feature>
<organism evidence="4 5">
    <name type="scientific">Pipistrellus kuhlii</name>
    <name type="common">Kuhl's pipistrelle</name>
    <dbReference type="NCBI Taxonomy" id="59472"/>
    <lineage>
        <taxon>Eukaryota</taxon>
        <taxon>Metazoa</taxon>
        <taxon>Chordata</taxon>
        <taxon>Craniata</taxon>
        <taxon>Vertebrata</taxon>
        <taxon>Euteleostomi</taxon>
        <taxon>Mammalia</taxon>
        <taxon>Eutheria</taxon>
        <taxon>Laurasiatheria</taxon>
        <taxon>Chiroptera</taxon>
        <taxon>Yangochiroptera</taxon>
        <taxon>Vespertilionidae</taxon>
        <taxon>Pipistrellus</taxon>
    </lineage>
</organism>
<keyword evidence="3" id="KW-0732">Signal</keyword>
<comment type="caution">
    <text evidence="4">The sequence shown here is derived from an EMBL/GenBank/DDBJ whole genome shotgun (WGS) entry which is preliminary data.</text>
</comment>
<feature type="compositionally biased region" description="Basic and acidic residues" evidence="1">
    <location>
        <begin position="31"/>
        <end position="42"/>
    </location>
</feature>
<proteinExistence type="predicted"/>
<evidence type="ECO:0008006" key="6">
    <source>
        <dbReference type="Google" id="ProtNLM"/>
    </source>
</evidence>
<feature type="transmembrane region" description="Helical" evidence="2">
    <location>
        <begin position="63"/>
        <end position="90"/>
    </location>
</feature>
<dbReference type="OrthoDB" id="9809430at2759"/>
<keyword evidence="2" id="KW-0812">Transmembrane</keyword>
<name>A0A7J7R9I6_PIPKU</name>
<keyword evidence="2" id="KW-1133">Transmembrane helix</keyword>
<gene>
    <name evidence="4" type="ORF">mPipKuh1_001717</name>
</gene>
<feature type="chain" id="PRO_5029587634" description="Transmembrane protein" evidence="3">
    <location>
        <begin position="24"/>
        <end position="166"/>
    </location>
</feature>
<evidence type="ECO:0000256" key="1">
    <source>
        <dbReference type="SAM" id="MobiDB-lite"/>
    </source>
</evidence>
<dbReference type="Proteomes" id="UP000558488">
    <property type="component" value="Unassembled WGS sequence"/>
</dbReference>
<evidence type="ECO:0000256" key="2">
    <source>
        <dbReference type="SAM" id="Phobius"/>
    </source>
</evidence>
<dbReference type="Pfam" id="PF17686">
    <property type="entry name" value="DUF5534"/>
    <property type="match status" value="1"/>
</dbReference>
<evidence type="ECO:0000313" key="5">
    <source>
        <dbReference type="Proteomes" id="UP000558488"/>
    </source>
</evidence>
<dbReference type="PANTHER" id="PTHR38000">
    <property type="entry name" value="RIKEN CDNA 2900092C05"/>
    <property type="match status" value="1"/>
</dbReference>
<evidence type="ECO:0000256" key="3">
    <source>
        <dbReference type="SAM" id="SignalP"/>
    </source>
</evidence>
<dbReference type="EMBL" id="JACAGB010000089">
    <property type="protein sequence ID" value="KAF6272733.1"/>
    <property type="molecule type" value="Genomic_DNA"/>
</dbReference>
<evidence type="ECO:0000313" key="4">
    <source>
        <dbReference type="EMBL" id="KAF6272733.1"/>
    </source>
</evidence>
<keyword evidence="2" id="KW-0472">Membrane</keyword>
<keyword evidence="5" id="KW-1185">Reference proteome</keyword>
<feature type="signal peptide" evidence="3">
    <location>
        <begin position="1"/>
        <end position="23"/>
    </location>
</feature>
<dbReference type="PANTHER" id="PTHR38000:SF1">
    <property type="entry name" value="RIKEN CDNA 2900092C05 GENE"/>
    <property type="match status" value="1"/>
</dbReference>
<reference evidence="4 5" key="1">
    <citation type="journal article" date="2020" name="Nature">
        <title>Six reference-quality genomes reveal evolution of bat adaptations.</title>
        <authorList>
            <person name="Jebb D."/>
            <person name="Huang Z."/>
            <person name="Pippel M."/>
            <person name="Hughes G.M."/>
            <person name="Lavrichenko K."/>
            <person name="Devanna P."/>
            <person name="Winkler S."/>
            <person name="Jermiin L.S."/>
            <person name="Skirmuntt E.C."/>
            <person name="Katzourakis A."/>
            <person name="Burkitt-Gray L."/>
            <person name="Ray D.A."/>
            <person name="Sullivan K.A.M."/>
            <person name="Roscito J.G."/>
            <person name="Kirilenko B.M."/>
            <person name="Davalos L.M."/>
            <person name="Corthals A.P."/>
            <person name="Power M.L."/>
            <person name="Jones G."/>
            <person name="Ransome R.D."/>
            <person name="Dechmann D.K.N."/>
            <person name="Locatelli A.G."/>
            <person name="Puechmaille S.J."/>
            <person name="Fedrigo O."/>
            <person name="Jarvis E.D."/>
            <person name="Hiller M."/>
            <person name="Vernes S.C."/>
            <person name="Myers E.W."/>
            <person name="Teeling E.C."/>
        </authorList>
    </citation>
    <scope>NUCLEOTIDE SEQUENCE [LARGE SCALE GENOMIC DNA]</scope>
    <source>
        <strain evidence="4">MPipKuh1</strain>
        <tissue evidence="4">Flight muscle</tissue>
    </source>
</reference>
<sequence>MDVPLSSFSFLVLFLLGWPLCECLPYPGSRRHDPTEPEKDASAHSLAAGPSAPEAASSPGRRAFVFVVTIACTALSLALVCGVAVSYVIYSLGRDEEREQLAALYDDIKMPLSEDEEEAVGAGRLGGAGHLLFGSQKELASFINSAIRSKRRQRLDGGESESEPTQ</sequence>